<keyword evidence="3" id="KW-1185">Reference proteome</keyword>
<proteinExistence type="predicted"/>
<dbReference type="InterPro" id="IPR024975">
    <property type="entry name" value="NOV_C"/>
</dbReference>
<dbReference type="Pfam" id="PF13020">
    <property type="entry name" value="NOV_C"/>
    <property type="match status" value="1"/>
</dbReference>
<dbReference type="Proteomes" id="UP000558113">
    <property type="component" value="Unassembled WGS sequence"/>
</dbReference>
<evidence type="ECO:0000313" key="2">
    <source>
        <dbReference type="EMBL" id="NBC72882.1"/>
    </source>
</evidence>
<dbReference type="AlphaFoldDB" id="A0A7X4YUP4"/>
<protein>
    <submittedName>
        <fullName evidence="2">DUF3883 domain-containing protein</fullName>
    </submittedName>
</protein>
<dbReference type="EMBL" id="JAAAMU010000024">
    <property type="protein sequence ID" value="NBC72882.1"/>
    <property type="molecule type" value="Genomic_DNA"/>
</dbReference>
<dbReference type="OrthoDB" id="7059877at2"/>
<reference evidence="2 3" key="1">
    <citation type="submission" date="2020-01" db="EMBL/GenBank/DDBJ databases">
        <title>Paenibacillus soybeanensis sp. nov. isolated from the nodules of soybean (Glycine max(L.) Merr).</title>
        <authorList>
            <person name="Wang H."/>
        </authorList>
    </citation>
    <scope>NUCLEOTIDE SEQUENCE [LARGE SCALE GENOMIC DNA]</scope>
    <source>
        <strain evidence="2 3">DSM 23054</strain>
    </source>
</reference>
<sequence>MEPNHKLALIISYYLSKYDRKSLTNLGYKNFTEAFQEIGTRLAVKPNTIKNMRENFDPLHPNNRVGWYQRELSPSRIGVVEKYGALSEAALTAVVKDILGKYTVEHDKFNNELVAYTKVIEDDSDEKESNSRTFTTRGLTGLRAEEIFLDLFQSGQINNLSGELIDKRHDGCGYDFEMRDEPNYRFEIKGLLSNDGGISLTDKEWNIASELRQKYVLVLIRNINESPFVTLFNDPFNSLRPTKRVYTTIAVNWSIESSQLVDSPTNYRITEDHG</sequence>
<evidence type="ECO:0000313" key="3">
    <source>
        <dbReference type="Proteomes" id="UP000558113"/>
    </source>
</evidence>
<gene>
    <name evidence="2" type="ORF">GT003_28205</name>
</gene>
<accession>A0A7X4YUP4</accession>
<dbReference type="RefSeq" id="WP_161704299.1">
    <property type="nucleotide sequence ID" value="NZ_JAAAMU010000024.1"/>
</dbReference>
<organism evidence="2 3">
    <name type="scientific">Paenibacillus sacheonensis</name>
    <dbReference type="NCBI Taxonomy" id="742054"/>
    <lineage>
        <taxon>Bacteria</taxon>
        <taxon>Bacillati</taxon>
        <taxon>Bacillota</taxon>
        <taxon>Bacilli</taxon>
        <taxon>Bacillales</taxon>
        <taxon>Paenibacillaceae</taxon>
        <taxon>Paenibacillus</taxon>
    </lineage>
</organism>
<comment type="caution">
    <text evidence="2">The sequence shown here is derived from an EMBL/GenBank/DDBJ whole genome shotgun (WGS) entry which is preliminary data.</text>
</comment>
<evidence type="ECO:0000259" key="1">
    <source>
        <dbReference type="Pfam" id="PF13020"/>
    </source>
</evidence>
<name>A0A7X4YUP4_9BACL</name>
<feature type="domain" description="Protein NO VEIN C-terminal" evidence="1">
    <location>
        <begin position="145"/>
        <end position="228"/>
    </location>
</feature>